<dbReference type="InterPro" id="IPR029063">
    <property type="entry name" value="SAM-dependent_MTases_sf"/>
</dbReference>
<evidence type="ECO:0000256" key="7">
    <source>
        <dbReference type="ARBA" id="ARBA00049120"/>
    </source>
</evidence>
<dbReference type="InterPro" id="IPR002941">
    <property type="entry name" value="DNA_methylase_N4/N6"/>
</dbReference>
<dbReference type="EC" id="2.1.1.-" evidence="8"/>
<feature type="domain" description="DNA methylase N-4/N-6" evidence="10">
    <location>
        <begin position="41"/>
        <end position="261"/>
    </location>
</feature>
<evidence type="ECO:0000313" key="11">
    <source>
        <dbReference type="EMBL" id="MCG4529058.1"/>
    </source>
</evidence>
<organism evidence="11 12">
    <name type="scientific">Intestinimonas massiliensis</name>
    <name type="common">ex Afouda et al. 2020</name>
    <dbReference type="NCBI Taxonomy" id="1673721"/>
    <lineage>
        <taxon>Bacteria</taxon>
        <taxon>Bacillati</taxon>
        <taxon>Bacillota</taxon>
        <taxon>Clostridia</taxon>
        <taxon>Eubacteriales</taxon>
        <taxon>Intestinimonas</taxon>
    </lineage>
</organism>
<evidence type="ECO:0000256" key="5">
    <source>
        <dbReference type="ARBA" id="ARBA00022747"/>
    </source>
</evidence>
<dbReference type="SUPFAM" id="SSF53335">
    <property type="entry name" value="S-adenosyl-L-methionine-dependent methyltransferases"/>
    <property type="match status" value="1"/>
</dbReference>
<dbReference type="Gene3D" id="3.40.50.150">
    <property type="entry name" value="Vaccinia Virus protein VP39"/>
    <property type="match status" value="1"/>
</dbReference>
<keyword evidence="5" id="KW-0680">Restriction system</keyword>
<dbReference type="PROSITE" id="PS00093">
    <property type="entry name" value="N4_MTASE"/>
    <property type="match status" value="1"/>
</dbReference>
<feature type="region of interest" description="Disordered" evidence="9">
    <location>
        <begin position="165"/>
        <end position="188"/>
    </location>
</feature>
<evidence type="ECO:0000256" key="2">
    <source>
        <dbReference type="ARBA" id="ARBA00022603"/>
    </source>
</evidence>
<evidence type="ECO:0000256" key="3">
    <source>
        <dbReference type="ARBA" id="ARBA00022679"/>
    </source>
</evidence>
<name>A0ABS9ME68_9FIRM</name>
<dbReference type="InterPro" id="IPR017985">
    <property type="entry name" value="MeTrfase_CN4_CS"/>
</dbReference>
<evidence type="ECO:0000256" key="4">
    <source>
        <dbReference type="ARBA" id="ARBA00022691"/>
    </source>
</evidence>
<keyword evidence="12" id="KW-1185">Reference proteome</keyword>
<evidence type="ECO:0000313" key="12">
    <source>
        <dbReference type="Proteomes" id="UP001200313"/>
    </source>
</evidence>
<keyword evidence="4" id="KW-0949">S-adenosyl-L-methionine</keyword>
<keyword evidence="3" id="KW-0808">Transferase</keyword>
<dbReference type="Proteomes" id="UP001200313">
    <property type="component" value="Unassembled WGS sequence"/>
</dbReference>
<protein>
    <recommendedName>
        <fullName evidence="8">Methyltransferase</fullName>
        <ecNumber evidence="8">2.1.1.-</ecNumber>
    </recommendedName>
</protein>
<dbReference type="EMBL" id="JAKNJB010000058">
    <property type="protein sequence ID" value="MCG4529058.1"/>
    <property type="molecule type" value="Genomic_DNA"/>
</dbReference>
<evidence type="ECO:0000256" key="1">
    <source>
        <dbReference type="ARBA" id="ARBA00010203"/>
    </source>
</evidence>
<keyword evidence="6" id="KW-0238">DNA-binding</keyword>
<dbReference type="InterPro" id="IPR001091">
    <property type="entry name" value="RM_Methyltransferase"/>
</dbReference>
<dbReference type="PRINTS" id="PR00508">
    <property type="entry name" value="S21N4MTFRASE"/>
</dbReference>
<evidence type="ECO:0000256" key="9">
    <source>
        <dbReference type="SAM" id="MobiDB-lite"/>
    </source>
</evidence>
<proteinExistence type="inferred from homology"/>
<evidence type="ECO:0000256" key="6">
    <source>
        <dbReference type="ARBA" id="ARBA00023125"/>
    </source>
</evidence>
<keyword evidence="2" id="KW-0489">Methyltransferase</keyword>
<sequence>MPIDIIQNIEKGVLPNTATTQLFLMDVEKFLDALPMQPIFDLVVTSPPYNIGKEYENQVPLSDYYDWQKRIIEKIYPRLKDNGSICWQVGNYVENGSITPLDIELAPIFKELNLHLRNRIIWHFGHGLHNKSRFSGRYEVIMWYTKSDTYTFNLDDVRVPAKYPGKRSYRGENKGKLSGNPKGKNPEDVWEIPNVKGNHIEKTNHPCQFPVGLIERLVLALTNENDLVFDPFSGVASSGVAALLHKRIFWGCELVEEYANKGKERLDQTVAGSIKYRPYDKPIYDPKTSALSKIPDEWRETNNENADI</sequence>
<comment type="similarity">
    <text evidence="1">Belongs to the N(4)/N(6)-methyltransferase family. N(4) subfamily.</text>
</comment>
<comment type="caution">
    <text evidence="11">The sequence shown here is derived from an EMBL/GenBank/DDBJ whole genome shotgun (WGS) entry which is preliminary data.</text>
</comment>
<evidence type="ECO:0000259" key="10">
    <source>
        <dbReference type="Pfam" id="PF01555"/>
    </source>
</evidence>
<reference evidence="11 12" key="1">
    <citation type="submission" date="2022-01" db="EMBL/GenBank/DDBJ databases">
        <title>Collection of gut derived symbiotic bacterial strains cultured from healthy donors.</title>
        <authorList>
            <person name="Lin H."/>
            <person name="Kohout C."/>
            <person name="Waligurski E."/>
            <person name="Pamer E.G."/>
        </authorList>
    </citation>
    <scope>NUCLEOTIDE SEQUENCE [LARGE SCALE GENOMIC DNA]</scope>
    <source>
        <strain evidence="11 12">DFI.3.7</strain>
    </source>
</reference>
<evidence type="ECO:0000256" key="8">
    <source>
        <dbReference type="RuleBase" id="RU362026"/>
    </source>
</evidence>
<dbReference type="RefSeq" id="WP_238075274.1">
    <property type="nucleotide sequence ID" value="NZ_JAKNJB010000058.1"/>
</dbReference>
<comment type="catalytic activity">
    <reaction evidence="7">
        <text>a 2'-deoxycytidine in DNA + S-adenosyl-L-methionine = an N(4)-methyl-2'-deoxycytidine in DNA + S-adenosyl-L-homocysteine + H(+)</text>
        <dbReference type="Rhea" id="RHEA:16857"/>
        <dbReference type="Rhea" id="RHEA-COMP:11369"/>
        <dbReference type="Rhea" id="RHEA-COMP:13674"/>
        <dbReference type="ChEBI" id="CHEBI:15378"/>
        <dbReference type="ChEBI" id="CHEBI:57856"/>
        <dbReference type="ChEBI" id="CHEBI:59789"/>
        <dbReference type="ChEBI" id="CHEBI:85452"/>
        <dbReference type="ChEBI" id="CHEBI:137933"/>
        <dbReference type="EC" id="2.1.1.113"/>
    </reaction>
</comment>
<dbReference type="Pfam" id="PF01555">
    <property type="entry name" value="N6_N4_Mtase"/>
    <property type="match status" value="1"/>
</dbReference>
<gene>
    <name evidence="11" type="ORF">L0P79_18650</name>
</gene>
<accession>A0ABS9ME68</accession>